<comment type="similarity">
    <text evidence="1 2">Belongs to the UPF0102 family.</text>
</comment>
<keyword evidence="4" id="KW-1185">Reference proteome</keyword>
<sequence length="122" mass="14004">MISSCKISTDKQGIGSQAEEDALQFLLRNGLNLLERNYRCRFGEIDLIMQDGDELVFVEVRKRKNMDFGGAAQSVSYAKQSRLIKTAKHFLMKYRHPPACRFDVIAMEGDKCQWLKNVIEAE</sequence>
<accession>C3XCF4</accession>
<organism evidence="3 4">
    <name type="scientific">Oxalobacter formigenes OXCC13</name>
    <dbReference type="NCBI Taxonomy" id="556269"/>
    <lineage>
        <taxon>Bacteria</taxon>
        <taxon>Pseudomonadati</taxon>
        <taxon>Pseudomonadota</taxon>
        <taxon>Betaproteobacteria</taxon>
        <taxon>Burkholderiales</taxon>
        <taxon>Oxalobacteraceae</taxon>
        <taxon>Oxalobacter</taxon>
    </lineage>
</organism>
<dbReference type="Pfam" id="PF02021">
    <property type="entry name" value="UPF0102"/>
    <property type="match status" value="1"/>
</dbReference>
<dbReference type="PANTHER" id="PTHR34039:SF1">
    <property type="entry name" value="UPF0102 PROTEIN YRAN"/>
    <property type="match status" value="1"/>
</dbReference>
<dbReference type="CDD" id="cd20736">
    <property type="entry name" value="PoNe_Nuclease"/>
    <property type="match status" value="1"/>
</dbReference>
<gene>
    <name evidence="3" type="ORF">OFBG_01908</name>
</gene>
<name>C3XCF4_OXAFO</name>
<dbReference type="HOGENOM" id="CLU_115353_1_0_4"/>
<reference evidence="3 4" key="1">
    <citation type="submission" date="2009-02" db="EMBL/GenBank/DDBJ databases">
        <title>The Genome Sequence of Oxalobacter formigenes OXCC13.</title>
        <authorList>
            <consortium name="The Broad Institute Genome Sequencing Platform"/>
            <person name="Ward D."/>
            <person name="Young S.K."/>
            <person name="Kodira C.D."/>
            <person name="Zeng Q."/>
            <person name="Koehrsen M."/>
            <person name="Alvarado L."/>
            <person name="Berlin A."/>
            <person name="Borenstein D."/>
            <person name="Chen Z."/>
            <person name="Engels R."/>
            <person name="Freedman E."/>
            <person name="Gellesch M."/>
            <person name="Goldberg J."/>
            <person name="Griggs A."/>
            <person name="Gujja S."/>
            <person name="Heiman D."/>
            <person name="Hepburn T."/>
            <person name="Howarth C."/>
            <person name="Jen D."/>
            <person name="Larson L."/>
            <person name="Lewis B."/>
            <person name="Mehta T."/>
            <person name="Park D."/>
            <person name="Pearson M."/>
            <person name="Roberts A."/>
            <person name="Saif S."/>
            <person name="Shea T."/>
            <person name="Shenoy N."/>
            <person name="Sisk P."/>
            <person name="Stolte C."/>
            <person name="Sykes S."/>
            <person name="Walk T."/>
            <person name="White J."/>
            <person name="Yandava C."/>
            <person name="Allison M.J."/>
            <person name="Lander E."/>
            <person name="Nusbaum C."/>
            <person name="Galagan J."/>
            <person name="Birren B."/>
        </authorList>
    </citation>
    <scope>NUCLEOTIDE SEQUENCE [LARGE SCALE GENOMIC DNA]</scope>
    <source>
        <strain evidence="3 4">OXCC13</strain>
    </source>
</reference>
<evidence type="ECO:0000313" key="3">
    <source>
        <dbReference type="EMBL" id="EEO30880.1"/>
    </source>
</evidence>
<dbReference type="HAMAP" id="MF_00048">
    <property type="entry name" value="UPF0102"/>
    <property type="match status" value="1"/>
</dbReference>
<dbReference type="Gene3D" id="3.40.1350.10">
    <property type="match status" value="1"/>
</dbReference>
<dbReference type="STRING" id="847.BRW83_0173"/>
<evidence type="ECO:0000256" key="1">
    <source>
        <dbReference type="ARBA" id="ARBA00006738"/>
    </source>
</evidence>
<dbReference type="EMBL" id="GG658170">
    <property type="protein sequence ID" value="EEO30880.1"/>
    <property type="molecule type" value="Genomic_DNA"/>
</dbReference>
<dbReference type="GO" id="GO:0003676">
    <property type="term" value="F:nucleic acid binding"/>
    <property type="evidence" value="ECO:0007669"/>
    <property type="project" value="InterPro"/>
</dbReference>
<dbReference type="NCBIfam" id="NF009150">
    <property type="entry name" value="PRK12497.1-3"/>
    <property type="match status" value="1"/>
</dbReference>
<dbReference type="InterPro" id="IPR011856">
    <property type="entry name" value="tRNA_endonuc-like_dom_sf"/>
</dbReference>
<dbReference type="PANTHER" id="PTHR34039">
    <property type="entry name" value="UPF0102 PROTEIN YRAN"/>
    <property type="match status" value="1"/>
</dbReference>
<proteinExistence type="inferred from homology"/>
<evidence type="ECO:0000256" key="2">
    <source>
        <dbReference type="HAMAP-Rule" id="MF_00048"/>
    </source>
</evidence>
<dbReference type="InterPro" id="IPR003509">
    <property type="entry name" value="UPF0102_YraN-like"/>
</dbReference>
<dbReference type="InterPro" id="IPR011335">
    <property type="entry name" value="Restrct_endonuc-II-like"/>
</dbReference>
<evidence type="ECO:0000313" key="4">
    <source>
        <dbReference type="Proteomes" id="UP000005089"/>
    </source>
</evidence>
<dbReference type="eggNOG" id="COG0792">
    <property type="taxonomic scope" value="Bacteria"/>
</dbReference>
<protein>
    <recommendedName>
        <fullName evidence="2">UPF0102 protein OFBG_01908</fullName>
    </recommendedName>
</protein>
<dbReference type="NCBIfam" id="TIGR00252">
    <property type="entry name" value="YraN family protein"/>
    <property type="match status" value="1"/>
</dbReference>
<dbReference type="SUPFAM" id="SSF52980">
    <property type="entry name" value="Restriction endonuclease-like"/>
    <property type="match status" value="1"/>
</dbReference>
<dbReference type="AlphaFoldDB" id="C3XCF4"/>
<dbReference type="Proteomes" id="UP000005089">
    <property type="component" value="Unassembled WGS sequence"/>
</dbReference>